<feature type="domain" description="HDOD" evidence="1">
    <location>
        <begin position="29"/>
        <end position="225"/>
    </location>
</feature>
<dbReference type="AlphaFoldDB" id="A0A1H8Q560"/>
<sequence length="475" mass="52154">MTVSAPELVNSKDQFLALLTKCMSEKGDFPAFAKSVQQLDELMHDQNKNIADIARVILNDFTLTQKVIRLANSAMYSGMGGEITTITQAVVVLGIDTIAHITLSIRFIDTLSASAPASDEARRELAQAMLAGSVVRNVVTKLNMVNGEEAVVCALLHHLGRLMLIFYFPDEWSRIQKIAQSDAMSENDAALRVIGISIDEMSQEIARNWHLPKKISHCMISSATFTEISIPGSSDWLKVMANFASGAASLLAQQCNADDLKQYVLRYSESLLISTEDLAESIDLAQQMVAEFPGNPESGKSIGKPYDSRERLAVSIRELKMALTQGIDFNVALSMMLESLYASMGFNRVVTFFRDAGMLKAKVGFGRGVPEVLPGLIFPEAYAADVFHLSLTNKADVFIQDVASTQSSSSIPAWLRETLPDVDAFILLPLIFNGKAIGLIYADWCKGTTNQIEPSEFSSMGVLRDYLMKALIKRK</sequence>
<name>A0A1H8Q560_9PROT</name>
<organism evidence="2 3">
    <name type="scientific">Nitrosomonas oligotropha</name>
    <dbReference type="NCBI Taxonomy" id="42354"/>
    <lineage>
        <taxon>Bacteria</taxon>
        <taxon>Pseudomonadati</taxon>
        <taxon>Pseudomonadota</taxon>
        <taxon>Betaproteobacteria</taxon>
        <taxon>Nitrosomonadales</taxon>
        <taxon>Nitrosomonadaceae</taxon>
        <taxon>Nitrosomonas</taxon>
    </lineage>
</organism>
<keyword evidence="3" id="KW-1185">Reference proteome</keyword>
<dbReference type="PANTHER" id="PTHR33525">
    <property type="match status" value="1"/>
</dbReference>
<dbReference type="Gene3D" id="1.10.3210.10">
    <property type="entry name" value="Hypothetical protein af1432"/>
    <property type="match status" value="1"/>
</dbReference>
<gene>
    <name evidence="2" type="ORF">SAMN05216333_1117</name>
</gene>
<dbReference type="Proteomes" id="UP000198814">
    <property type="component" value="Unassembled WGS sequence"/>
</dbReference>
<proteinExistence type="predicted"/>
<dbReference type="InterPro" id="IPR013976">
    <property type="entry name" value="HDOD"/>
</dbReference>
<dbReference type="Pfam" id="PF08668">
    <property type="entry name" value="HDOD"/>
    <property type="match status" value="1"/>
</dbReference>
<dbReference type="InterPro" id="IPR052340">
    <property type="entry name" value="RNase_Y/CdgJ"/>
</dbReference>
<dbReference type="PANTHER" id="PTHR33525:SF3">
    <property type="entry name" value="RIBONUCLEASE Y"/>
    <property type="match status" value="1"/>
</dbReference>
<dbReference type="EMBL" id="FODO01000011">
    <property type="protein sequence ID" value="SEO49206.1"/>
    <property type="molecule type" value="Genomic_DNA"/>
</dbReference>
<evidence type="ECO:0000313" key="3">
    <source>
        <dbReference type="Proteomes" id="UP000198814"/>
    </source>
</evidence>
<dbReference type="PROSITE" id="PS51833">
    <property type="entry name" value="HDOD"/>
    <property type="match status" value="1"/>
</dbReference>
<dbReference type="InterPro" id="IPR029016">
    <property type="entry name" value="GAF-like_dom_sf"/>
</dbReference>
<dbReference type="SUPFAM" id="SSF55781">
    <property type="entry name" value="GAF domain-like"/>
    <property type="match status" value="1"/>
</dbReference>
<accession>A0A1H8Q560</accession>
<reference evidence="3" key="1">
    <citation type="submission" date="2016-10" db="EMBL/GenBank/DDBJ databases">
        <authorList>
            <person name="Varghese N."/>
            <person name="Submissions S."/>
        </authorList>
    </citation>
    <scope>NUCLEOTIDE SEQUENCE [LARGE SCALE GENOMIC DNA]</scope>
    <source>
        <strain evidence="3">Nm76</strain>
    </source>
</reference>
<evidence type="ECO:0000313" key="2">
    <source>
        <dbReference type="EMBL" id="SEO49206.1"/>
    </source>
</evidence>
<dbReference type="SUPFAM" id="SSF109604">
    <property type="entry name" value="HD-domain/PDEase-like"/>
    <property type="match status" value="1"/>
</dbReference>
<evidence type="ECO:0000259" key="1">
    <source>
        <dbReference type="PROSITE" id="PS51833"/>
    </source>
</evidence>
<dbReference type="OrthoDB" id="9791419at2"/>
<dbReference type="STRING" id="42354.SAMN05216333_1117"/>
<protein>
    <submittedName>
        <fullName evidence="2">HDOD domain-containing protein</fullName>
    </submittedName>
</protein>
<dbReference type="Gene3D" id="3.30.450.40">
    <property type="match status" value="1"/>
</dbReference>